<dbReference type="GO" id="GO:0071766">
    <property type="term" value="P:Actinobacterium-type cell wall biogenesis"/>
    <property type="evidence" value="ECO:0007669"/>
    <property type="project" value="UniProtKB-ARBA"/>
</dbReference>
<keyword evidence="6" id="KW-0443">Lipid metabolism</keyword>
<dbReference type="InterPro" id="IPR020806">
    <property type="entry name" value="PKS_PP-bd"/>
</dbReference>
<evidence type="ECO:0000256" key="6">
    <source>
        <dbReference type="ARBA" id="ARBA00023098"/>
    </source>
</evidence>
<evidence type="ECO:0000256" key="7">
    <source>
        <dbReference type="SAM" id="MobiDB-lite"/>
    </source>
</evidence>
<dbReference type="SUPFAM" id="SSF52777">
    <property type="entry name" value="CoA-dependent acyltransferases"/>
    <property type="match status" value="2"/>
</dbReference>
<keyword evidence="4" id="KW-0597">Phosphoprotein</keyword>
<proteinExistence type="inferred from homology"/>
<keyword evidence="5" id="KW-0276">Fatty acid metabolism</keyword>
<evidence type="ECO:0000256" key="4">
    <source>
        <dbReference type="ARBA" id="ARBA00022553"/>
    </source>
</evidence>
<dbReference type="InterPro" id="IPR045851">
    <property type="entry name" value="AMP-bd_C_sf"/>
</dbReference>
<dbReference type="Gene3D" id="3.30.300.30">
    <property type="match status" value="2"/>
</dbReference>
<evidence type="ECO:0000256" key="2">
    <source>
        <dbReference type="ARBA" id="ARBA00006432"/>
    </source>
</evidence>
<dbReference type="InterPro" id="IPR036736">
    <property type="entry name" value="ACP-like_sf"/>
</dbReference>
<reference evidence="9" key="1">
    <citation type="journal article" date="2008" name="J. Bacteriol.">
        <title>Characterization of the saframycin A gene cluster from Streptomyces lavendulae NRRL 11002 revealing a nonribosomal peptide synthetase system for assembling the unusual tetrapeptidyl skeleton in an iterative manner.</title>
        <authorList>
            <person name="Li L."/>
            <person name="Deng W."/>
            <person name="Song J."/>
            <person name="Ding W."/>
            <person name="Zhao Q.F."/>
            <person name="Peng C."/>
            <person name="Song W.W."/>
            <person name="Tang G.L."/>
            <person name="Liu W."/>
        </authorList>
    </citation>
    <scope>NUCLEOTIDE SEQUENCE</scope>
    <source>
        <strain evidence="9">NRRL 11002</strain>
    </source>
</reference>
<dbReference type="PROSITE" id="PS00012">
    <property type="entry name" value="PHOSPHOPANTETHEINE"/>
    <property type="match status" value="1"/>
</dbReference>
<gene>
    <name evidence="9" type="primary">sfmA</name>
</gene>
<dbReference type="BRENDA" id="6.2.1.67">
    <property type="organism ID" value="133"/>
</dbReference>
<dbReference type="Gene3D" id="3.30.559.30">
    <property type="entry name" value="Nonribosomal peptide synthetase, condensation domain"/>
    <property type="match status" value="1"/>
</dbReference>
<comment type="similarity">
    <text evidence="2">Belongs to the ATP-dependent AMP-binding enzyme family.</text>
</comment>
<dbReference type="Gene3D" id="2.30.38.10">
    <property type="entry name" value="Luciferase, Domain 3"/>
    <property type="match status" value="1"/>
</dbReference>
<dbReference type="NCBIfam" id="TIGR01733">
    <property type="entry name" value="AA-adenyl-dom"/>
    <property type="match status" value="1"/>
</dbReference>
<dbReference type="PROSITE" id="PS00455">
    <property type="entry name" value="AMP_BINDING"/>
    <property type="match status" value="2"/>
</dbReference>
<feature type="region of interest" description="Disordered" evidence="7">
    <location>
        <begin position="1806"/>
        <end position="1836"/>
    </location>
</feature>
<dbReference type="Pfam" id="PF00501">
    <property type="entry name" value="AMP-binding"/>
    <property type="match status" value="2"/>
</dbReference>
<dbReference type="GO" id="GO:0009239">
    <property type="term" value="P:enterobactin biosynthetic process"/>
    <property type="evidence" value="ECO:0007669"/>
    <property type="project" value="TreeGrafter"/>
</dbReference>
<dbReference type="Gene3D" id="3.40.50.1820">
    <property type="entry name" value="alpha/beta hydrolase"/>
    <property type="match status" value="1"/>
</dbReference>
<dbReference type="Pfam" id="PF13193">
    <property type="entry name" value="AMP-binding_C"/>
    <property type="match status" value="1"/>
</dbReference>
<dbReference type="Gene3D" id="3.40.50.980">
    <property type="match status" value="2"/>
</dbReference>
<dbReference type="CDD" id="cd05931">
    <property type="entry name" value="FAAL"/>
    <property type="match status" value="1"/>
</dbReference>
<dbReference type="GO" id="GO:0005829">
    <property type="term" value="C:cytosol"/>
    <property type="evidence" value="ECO:0007669"/>
    <property type="project" value="TreeGrafter"/>
</dbReference>
<dbReference type="GO" id="GO:0009366">
    <property type="term" value="C:enterobactin synthetase complex"/>
    <property type="evidence" value="ECO:0007669"/>
    <property type="project" value="TreeGrafter"/>
</dbReference>
<dbReference type="PANTHER" id="PTHR45527:SF1">
    <property type="entry name" value="FATTY ACID SYNTHASE"/>
    <property type="match status" value="1"/>
</dbReference>
<dbReference type="FunFam" id="3.40.50.12780:FF:000013">
    <property type="entry name" value="Long-chain-fatty-acid--AMP ligase FadD32"/>
    <property type="match status" value="1"/>
</dbReference>
<dbReference type="InterPro" id="IPR001242">
    <property type="entry name" value="Condensation_dom"/>
</dbReference>
<dbReference type="PANTHER" id="PTHR45527">
    <property type="entry name" value="NONRIBOSOMAL PEPTIDE SYNTHETASE"/>
    <property type="match status" value="1"/>
</dbReference>
<dbReference type="GO" id="GO:0043041">
    <property type="term" value="P:amino acid activation for nonribosomal peptide biosynthetic process"/>
    <property type="evidence" value="ECO:0007669"/>
    <property type="project" value="TreeGrafter"/>
</dbReference>
<dbReference type="InterPro" id="IPR042099">
    <property type="entry name" value="ANL_N_sf"/>
</dbReference>
<dbReference type="GO" id="GO:0006631">
    <property type="term" value="P:fatty acid metabolic process"/>
    <property type="evidence" value="ECO:0007669"/>
    <property type="project" value="UniProtKB-KW"/>
</dbReference>
<dbReference type="BioCyc" id="MetaCyc:MONOMER-19341"/>
<dbReference type="Pfam" id="PF00550">
    <property type="entry name" value="PP-binding"/>
    <property type="match status" value="1"/>
</dbReference>
<dbReference type="SUPFAM" id="SSF56801">
    <property type="entry name" value="Acetyl-CoA synthetase-like"/>
    <property type="match status" value="2"/>
</dbReference>
<dbReference type="InterPro" id="IPR009081">
    <property type="entry name" value="PP-bd_ACP"/>
</dbReference>
<dbReference type="InterPro" id="IPR023213">
    <property type="entry name" value="CAT-like_dom_sf"/>
</dbReference>
<dbReference type="InterPro" id="IPR020845">
    <property type="entry name" value="AMP-binding_CS"/>
</dbReference>
<protein>
    <submittedName>
        <fullName evidence="9">Putative non-ribosomal peptide synthetase</fullName>
    </submittedName>
</protein>
<dbReference type="GO" id="GO:0047527">
    <property type="term" value="F:2,3-dihydroxybenzoate-serine ligase activity"/>
    <property type="evidence" value="ECO:0007669"/>
    <property type="project" value="TreeGrafter"/>
</dbReference>
<evidence type="ECO:0000256" key="1">
    <source>
        <dbReference type="ARBA" id="ARBA00001957"/>
    </source>
</evidence>
<dbReference type="InterPro" id="IPR010071">
    <property type="entry name" value="AA_adenyl_dom"/>
</dbReference>
<dbReference type="PROSITE" id="PS50075">
    <property type="entry name" value="CARRIER"/>
    <property type="match status" value="1"/>
</dbReference>
<dbReference type="InterPro" id="IPR000873">
    <property type="entry name" value="AMP-dep_synth/lig_dom"/>
</dbReference>
<dbReference type="SMR" id="B0CN25"/>
<organism evidence="9">
    <name type="scientific">Streptomyces lavendulae</name>
    <dbReference type="NCBI Taxonomy" id="1914"/>
    <lineage>
        <taxon>Bacteria</taxon>
        <taxon>Bacillati</taxon>
        <taxon>Actinomycetota</taxon>
        <taxon>Actinomycetes</taxon>
        <taxon>Kitasatosporales</taxon>
        <taxon>Streptomycetaceae</taxon>
        <taxon>Streptomyces</taxon>
    </lineage>
</organism>
<dbReference type="InterPro" id="IPR029058">
    <property type="entry name" value="AB_hydrolase_fold"/>
</dbReference>
<evidence type="ECO:0000259" key="8">
    <source>
        <dbReference type="PROSITE" id="PS50075"/>
    </source>
</evidence>
<dbReference type="Pfam" id="PF00668">
    <property type="entry name" value="Condensation"/>
    <property type="match status" value="1"/>
</dbReference>
<dbReference type="GO" id="GO:0031177">
    <property type="term" value="F:phosphopantetheine binding"/>
    <property type="evidence" value="ECO:0007669"/>
    <property type="project" value="InterPro"/>
</dbReference>
<dbReference type="EMBL" id="DQ838002">
    <property type="protein sequence ID" value="ABI22131.1"/>
    <property type="molecule type" value="Genomic_DNA"/>
</dbReference>
<dbReference type="Gene3D" id="3.30.559.10">
    <property type="entry name" value="Chloramphenicol acetyltransferase-like domain"/>
    <property type="match status" value="1"/>
</dbReference>
<name>B0CN25_STRLA</name>
<evidence type="ECO:0000256" key="5">
    <source>
        <dbReference type="ARBA" id="ARBA00022832"/>
    </source>
</evidence>
<evidence type="ECO:0000256" key="3">
    <source>
        <dbReference type="ARBA" id="ARBA00022450"/>
    </source>
</evidence>
<feature type="region of interest" description="Disordered" evidence="7">
    <location>
        <begin position="1"/>
        <end position="20"/>
    </location>
</feature>
<comment type="cofactor">
    <cofactor evidence="1">
        <name>pantetheine 4'-phosphate</name>
        <dbReference type="ChEBI" id="CHEBI:47942"/>
    </cofactor>
</comment>
<dbReference type="SMART" id="SM00823">
    <property type="entry name" value="PKS_PP"/>
    <property type="match status" value="1"/>
</dbReference>
<keyword evidence="3" id="KW-0596">Phosphopantetheine</keyword>
<dbReference type="SUPFAM" id="SSF47336">
    <property type="entry name" value="ACP-like"/>
    <property type="match status" value="1"/>
</dbReference>
<dbReference type="InterPro" id="IPR025110">
    <property type="entry name" value="AMP-bd_C"/>
</dbReference>
<dbReference type="InterPro" id="IPR040097">
    <property type="entry name" value="FAAL/FAAC"/>
</dbReference>
<evidence type="ECO:0000313" key="9">
    <source>
        <dbReference type="EMBL" id="ABI22131.1"/>
    </source>
</evidence>
<accession>B0CN25</accession>
<feature type="domain" description="Carrier" evidence="8">
    <location>
        <begin position="1731"/>
        <end position="1806"/>
    </location>
</feature>
<dbReference type="Gene3D" id="3.40.50.12780">
    <property type="entry name" value="N-terminal domain of ligase-like"/>
    <property type="match status" value="1"/>
</dbReference>
<dbReference type="GO" id="GO:0008610">
    <property type="term" value="P:lipid biosynthetic process"/>
    <property type="evidence" value="ECO:0007669"/>
    <property type="project" value="InterPro"/>
</dbReference>
<sequence>MDEDSSLYPTAARPSRRPKEPRKMVLGDFFRESLMVLKEILRRVRAPFSFGKAGFGSGLSPHPAERGVCHRQTGGDTMQASTGRETVLGAIRAVCETDPGATAAVFPAQPAIGLTEAVTFSREGLDREARALAVKLREVAEGPVLLLMQPGPDYLKGFLATVYAGLPAAPVYPPNPADVRRDFIRLGAILAKLPDATLLTEPGLLEPLRELFAERLPDVRPERLVDTSVPAGAEDDWRAPAVRPEEPLFIQFTSGSTGTPRGVLVSHRNLLANVRAITDRFGLDTSSTGALWLPPYHDMGLVGGVLTPLVSGFPIHLLSPLSFVSDPMGWLRLVSETGATHTGAPNFGYALATRRARDEDVAALDLSRLQVAFSGAEPVDASTLRAFAERFAPAGLSPDVFLPCYGLAESTLIVSGGRPGAGLRTHRLDPEALALGRAEPARPGAPATELVSSGPVVAGTEVRIADPVTGAAAGPGEIGEVFVASDSVAEGYFEDPEETARTFGATLAGSSRSWMRTGDLGFLGADGDLVPVARIKDVIVVRGRNLHPQDIERTVQDTDPGIRKGCVAAAGVPGPDGGEEILVVAELRPEAADDEAQARRIAREVRAAVAREHSAPVRGIHLIRPSTLPKTSSGKVQRSAARAAHLDGSLATVLCDTADTAAPTGAPLPAGPAAGGSDDLVVNLAATVIRHFVGHGGTTGALDSLGAARLAGEASQIFKVALPVTDILAGVDAEALAALIRTAAPLGGPAAATGSAGLAELPATARQETLCLLQELDPAAPGLALGIAFALPATADPQRVALALTALVARHPALRTRLVRRGEHWSRLVDPADTAAGAPWGRYCTLTRLGGIGERDLEEALAERCRRVPDLAEGPLFQAEVVLADGHGAHLVITVHHAVADLWSIGVLAAELAHLLAAGDPEAGALTLPPAPEVSCDVPDDRRLERAWNFWQGLLTDGCGPLQLPSADGPAQNVPAGRARQASHAPLTLDARRTAALTALAKECGVTLYAVLLAVQSLTLSRLTGTDRVPVAVPLHGRGSATHRAVDYLVSTVTLPMETATGTVRDLVGRAADALRGALAHRTVGYPELVALSAARGGPDVPAPDAALLLQQDTPGAPRGVGAGLLGGGVRLGDVELGVAVVPPSIGPFGLTTLLTETDGTLTGRVEVDPSRHADWLAGRFADAFLAIADSVAAGAGLPLAEASAVGAEQAERLRGWSRSPVPEDGEGTLHDLVLSAAARHPRRTAVVAGDGSLSYGELAHRSAVVAAALAAEGAGPGCTVGVLMQRGRDLPAVLLGVLRSGAAYLPLDAATPPARLAAVVEDAGCRHVLVGDVPVERGQFFPVRTLDVDAVLAAGPAEPVPPRPLTTPDDPAYLLFTSGSTGRPKGVVIPHRGPVNLIRWAGREFGTDALARTLAVTPTTFDLSVFELFTPLAHGCEVRLLDGVLDLVDSPAHAADATLLNTVPSAVASLLEQDALPAGLSVVNVAGEPLTAELVHSVHRRLPGVRMVNLYGPSETTTYSTYAELGPDTSGAVPIGRPVGGTTLSVVDASLRPLPQGATGELLIGGAGVAVGYAGRPGMTAARFLPDPEHPGRRLYRTGDLVRWRADGLLEFLGRSDHQVKVRGFRIELGDVERALTGLDAVREAVVVALGQGTDRRLAAYLVPERPLEGDPGSWLRGVRRRLGHELPGYMVPGEFAVLDELPRNRHGKLDRGRLASTATVPLVTGSRIAPRNDSERRVAACWAQALPVPEIGVTDEFLDVGGHSLMLTTIAHLIAREFSVQVPLTALRTHTTVAEQARYLDELTSAAPPHAAGPRSVRRLDRSRYTAAGNGRTT</sequence>
<dbReference type="InterPro" id="IPR006162">
    <property type="entry name" value="Ppantetheine_attach_site"/>
</dbReference>